<accession>A0AAW0TR33</accession>
<sequence>MFQTPKYHLRVPPPPLRRHSHVPTPTSPGSHERHAPRPTPLAAPPPPAVQHLIFLLHPHLFLLRLTIFSRTVSEFRVLVGWLAHLRGAENKIPRAFDGGISAVVWLGGRTPSQGTPPREPCLYPSAPGIAQALPKGVCAGWLAGWLLPAADPKIPSLSLLHPSPFPSFSLPPPSRALSNTAAPRQGKEEGRRAQAIPSPANDSITTAAAALAVVPLKQVKPSQREELGDTCDLYVENHPHLLNPTRKCDAEMEEPPWAMHIKRLTR</sequence>
<reference evidence="2 3" key="1">
    <citation type="submission" date="2023-03" db="EMBL/GenBank/DDBJ databases">
        <title>High-quality genome of Scylla paramamosain provides insights in environmental adaptation.</title>
        <authorList>
            <person name="Zhang L."/>
        </authorList>
    </citation>
    <scope>NUCLEOTIDE SEQUENCE [LARGE SCALE GENOMIC DNA]</scope>
    <source>
        <strain evidence="2">LZ_2023a</strain>
        <tissue evidence="2">Muscle</tissue>
    </source>
</reference>
<evidence type="ECO:0000256" key="1">
    <source>
        <dbReference type="SAM" id="MobiDB-lite"/>
    </source>
</evidence>
<feature type="region of interest" description="Disordered" evidence="1">
    <location>
        <begin position="11"/>
        <end position="42"/>
    </location>
</feature>
<gene>
    <name evidence="2" type="ORF">O3P69_020839</name>
</gene>
<organism evidence="2 3">
    <name type="scientific">Scylla paramamosain</name>
    <name type="common">Mud crab</name>
    <dbReference type="NCBI Taxonomy" id="85552"/>
    <lineage>
        <taxon>Eukaryota</taxon>
        <taxon>Metazoa</taxon>
        <taxon>Ecdysozoa</taxon>
        <taxon>Arthropoda</taxon>
        <taxon>Crustacea</taxon>
        <taxon>Multicrustacea</taxon>
        <taxon>Malacostraca</taxon>
        <taxon>Eumalacostraca</taxon>
        <taxon>Eucarida</taxon>
        <taxon>Decapoda</taxon>
        <taxon>Pleocyemata</taxon>
        <taxon>Brachyura</taxon>
        <taxon>Eubrachyura</taxon>
        <taxon>Portunoidea</taxon>
        <taxon>Portunidae</taxon>
        <taxon>Portuninae</taxon>
        <taxon>Scylla</taxon>
    </lineage>
</organism>
<comment type="caution">
    <text evidence="2">The sequence shown here is derived from an EMBL/GenBank/DDBJ whole genome shotgun (WGS) entry which is preliminary data.</text>
</comment>
<protein>
    <submittedName>
        <fullName evidence="2">Uncharacterized protein</fullName>
    </submittedName>
</protein>
<keyword evidence="3" id="KW-1185">Reference proteome</keyword>
<dbReference type="EMBL" id="JARAKH010000028">
    <property type="protein sequence ID" value="KAK8389130.1"/>
    <property type="molecule type" value="Genomic_DNA"/>
</dbReference>
<evidence type="ECO:0000313" key="2">
    <source>
        <dbReference type="EMBL" id="KAK8389130.1"/>
    </source>
</evidence>
<proteinExistence type="predicted"/>
<feature type="region of interest" description="Disordered" evidence="1">
    <location>
        <begin position="170"/>
        <end position="198"/>
    </location>
</feature>
<evidence type="ECO:0000313" key="3">
    <source>
        <dbReference type="Proteomes" id="UP001487740"/>
    </source>
</evidence>
<dbReference type="Proteomes" id="UP001487740">
    <property type="component" value="Unassembled WGS sequence"/>
</dbReference>
<dbReference type="AlphaFoldDB" id="A0AAW0TR33"/>
<name>A0AAW0TR33_SCYPA</name>